<evidence type="ECO:0000256" key="3">
    <source>
        <dbReference type="ARBA" id="ARBA00022840"/>
    </source>
</evidence>
<dbReference type="InterPro" id="IPR050520">
    <property type="entry name" value="INO80/SWR1_helicase"/>
</dbReference>
<dbReference type="InterPro" id="IPR038718">
    <property type="entry name" value="SNF2-like_sf"/>
</dbReference>
<evidence type="ECO:0000256" key="2">
    <source>
        <dbReference type="ARBA" id="ARBA00022741"/>
    </source>
</evidence>
<keyword evidence="2" id="KW-0547">Nucleotide-binding</keyword>
<keyword evidence="3 6" id="KW-0067">ATP-binding</keyword>
<feature type="non-terminal residue" evidence="8">
    <location>
        <position position="129"/>
    </location>
</feature>
<evidence type="ECO:0000313" key="9">
    <source>
        <dbReference type="Proteomes" id="UP001176940"/>
    </source>
</evidence>
<keyword evidence="6" id="KW-0378">Hydrolase</keyword>
<feature type="non-terminal residue" evidence="8">
    <location>
        <position position="1"/>
    </location>
</feature>
<keyword evidence="5" id="KW-0539">Nucleus</keyword>
<dbReference type="EC" id="3.6.4.-" evidence="6"/>
<comment type="similarity">
    <text evidence="6">Belongs to the SNF2/RAD54 helicase family.</text>
</comment>
<comment type="catalytic activity">
    <reaction evidence="6">
        <text>ATP + H2O = ADP + phosphate + H(+)</text>
        <dbReference type="Rhea" id="RHEA:13065"/>
        <dbReference type="ChEBI" id="CHEBI:15377"/>
        <dbReference type="ChEBI" id="CHEBI:15378"/>
        <dbReference type="ChEBI" id="CHEBI:30616"/>
        <dbReference type="ChEBI" id="CHEBI:43474"/>
        <dbReference type="ChEBI" id="CHEBI:456216"/>
    </reaction>
</comment>
<dbReference type="InterPro" id="IPR014001">
    <property type="entry name" value="Helicase_ATP-bd"/>
</dbReference>
<dbReference type="PROSITE" id="PS51192">
    <property type="entry name" value="HELICASE_ATP_BIND_1"/>
    <property type="match status" value="1"/>
</dbReference>
<protein>
    <recommendedName>
        <fullName evidence="6">Chromatin-remodeling ATPase INO80</fullName>
        <ecNumber evidence="6">3.6.4.-</ecNumber>
    </recommendedName>
</protein>
<dbReference type="InterPro" id="IPR027417">
    <property type="entry name" value="P-loop_NTPase"/>
</dbReference>
<keyword evidence="6" id="KW-0227">DNA damage</keyword>
<evidence type="ECO:0000256" key="1">
    <source>
        <dbReference type="ARBA" id="ARBA00004123"/>
    </source>
</evidence>
<dbReference type="SUPFAM" id="SSF52540">
    <property type="entry name" value="P-loop containing nucleoside triphosphate hydrolases"/>
    <property type="match status" value="1"/>
</dbReference>
<evidence type="ECO:0000256" key="6">
    <source>
        <dbReference type="RuleBase" id="RU368001"/>
    </source>
</evidence>
<reference evidence="8" key="1">
    <citation type="submission" date="2023-07" db="EMBL/GenBank/DDBJ databases">
        <authorList>
            <person name="Stuckert A."/>
        </authorList>
    </citation>
    <scope>NUCLEOTIDE SEQUENCE</scope>
</reference>
<comment type="domain">
    <text evidence="6">The DBINO region is involved in binding to DNA.</text>
</comment>
<evidence type="ECO:0000259" key="7">
    <source>
        <dbReference type="PROSITE" id="PS51192"/>
    </source>
</evidence>
<comment type="subcellular location">
    <subcellularLocation>
        <location evidence="1 6">Nucleus</location>
    </subcellularLocation>
</comment>
<evidence type="ECO:0000313" key="8">
    <source>
        <dbReference type="EMBL" id="CAJ0960376.1"/>
    </source>
</evidence>
<dbReference type="PANTHER" id="PTHR45685">
    <property type="entry name" value="HELICASE SRCAP-RELATED"/>
    <property type="match status" value="1"/>
</dbReference>
<feature type="domain" description="Helicase ATP-binding" evidence="7">
    <location>
        <begin position="65"/>
        <end position="129"/>
    </location>
</feature>
<name>A0ABN9M7Z9_9NEOB</name>
<evidence type="ECO:0000256" key="4">
    <source>
        <dbReference type="ARBA" id="ARBA00023125"/>
    </source>
</evidence>
<gene>
    <name evidence="8" type="ORF">RIMI_LOCUS17227847</name>
</gene>
<comment type="caution">
    <text evidence="8">The sequence shown here is derived from an EMBL/GenBank/DDBJ whole genome shotgun (WGS) entry which is preliminary data.</text>
</comment>
<dbReference type="PANTHER" id="PTHR45685:SF2">
    <property type="entry name" value="CHROMATIN-REMODELING ATPASE INO80"/>
    <property type="match status" value="1"/>
</dbReference>
<keyword evidence="9" id="KW-1185">Reference proteome</keyword>
<sequence length="129" mass="14471">KRSFDEDARESRLAAFRVANKSETGFGESYSLANPSIRAGEDIPQPTIFNGKLKGYQLKGMNWLANLYEQGINGILADEMGLGKTVQSIALLAHLAERENIWGPFLIISPASTLNNWHQEFSRFVPRFK</sequence>
<dbReference type="EMBL" id="CAUEEQ010049778">
    <property type="protein sequence ID" value="CAJ0960376.1"/>
    <property type="molecule type" value="Genomic_DNA"/>
</dbReference>
<dbReference type="InterPro" id="IPR000330">
    <property type="entry name" value="SNF2_N"/>
</dbReference>
<organism evidence="8 9">
    <name type="scientific">Ranitomeya imitator</name>
    <name type="common">mimic poison frog</name>
    <dbReference type="NCBI Taxonomy" id="111125"/>
    <lineage>
        <taxon>Eukaryota</taxon>
        <taxon>Metazoa</taxon>
        <taxon>Chordata</taxon>
        <taxon>Craniata</taxon>
        <taxon>Vertebrata</taxon>
        <taxon>Euteleostomi</taxon>
        <taxon>Amphibia</taxon>
        <taxon>Batrachia</taxon>
        <taxon>Anura</taxon>
        <taxon>Neobatrachia</taxon>
        <taxon>Hyloidea</taxon>
        <taxon>Dendrobatidae</taxon>
        <taxon>Dendrobatinae</taxon>
        <taxon>Ranitomeya</taxon>
    </lineage>
</organism>
<evidence type="ECO:0000256" key="5">
    <source>
        <dbReference type="ARBA" id="ARBA00023242"/>
    </source>
</evidence>
<dbReference type="Pfam" id="PF00176">
    <property type="entry name" value="SNF2-rel_dom"/>
    <property type="match status" value="1"/>
</dbReference>
<keyword evidence="6" id="KW-0234">DNA repair</keyword>
<proteinExistence type="inferred from homology"/>
<comment type="function">
    <text evidence="6">ATPase component of the INO80 complex which remodels chromatin by shifting nucleosomes and is involved in DNA repair.</text>
</comment>
<dbReference type="Gene3D" id="3.40.50.10810">
    <property type="entry name" value="Tandem AAA-ATPase domain"/>
    <property type="match status" value="1"/>
</dbReference>
<accession>A0ABN9M7Z9</accession>
<dbReference type="Proteomes" id="UP001176940">
    <property type="component" value="Unassembled WGS sequence"/>
</dbReference>
<comment type="subunit">
    <text evidence="6">Component of the INO80 chromatin-remodeling complex.</text>
</comment>
<keyword evidence="4 6" id="KW-0238">DNA-binding</keyword>